<name>A0A1N7S1Z3_9BURK</name>
<organism evidence="1 2">
    <name type="scientific">Paraburkholderia ribeironis</name>
    <dbReference type="NCBI Taxonomy" id="1247936"/>
    <lineage>
        <taxon>Bacteria</taxon>
        <taxon>Pseudomonadati</taxon>
        <taxon>Pseudomonadota</taxon>
        <taxon>Betaproteobacteria</taxon>
        <taxon>Burkholderiales</taxon>
        <taxon>Burkholderiaceae</taxon>
        <taxon>Paraburkholderia</taxon>
    </lineage>
</organism>
<dbReference type="STRING" id="1247936.BN2475_300014"/>
<accession>A0A1N7S1Z3</accession>
<evidence type="ECO:0000313" key="1">
    <source>
        <dbReference type="EMBL" id="SIT41364.1"/>
    </source>
</evidence>
<dbReference type="AlphaFoldDB" id="A0A1N7S1Z3"/>
<sequence length="55" mass="6053">MEQKWRCVFSPQTLQLGDAHLDRPGRTRAIVRPAAAVKGQSGVRGRLLLALVATR</sequence>
<gene>
    <name evidence="1" type="ORF">BN2475_300014</name>
</gene>
<evidence type="ECO:0000313" key="2">
    <source>
        <dbReference type="Proteomes" id="UP000187012"/>
    </source>
</evidence>
<proteinExistence type="predicted"/>
<dbReference type="EMBL" id="CYGX02000030">
    <property type="protein sequence ID" value="SIT41364.1"/>
    <property type="molecule type" value="Genomic_DNA"/>
</dbReference>
<protein>
    <submittedName>
        <fullName evidence="1">Uncharacterized protein</fullName>
    </submittedName>
</protein>
<keyword evidence="2" id="KW-1185">Reference proteome</keyword>
<dbReference type="Proteomes" id="UP000187012">
    <property type="component" value="Unassembled WGS sequence"/>
</dbReference>
<reference evidence="1 2" key="1">
    <citation type="submission" date="2016-12" db="EMBL/GenBank/DDBJ databases">
        <authorList>
            <person name="Song W.-J."/>
            <person name="Kurnit D.M."/>
        </authorList>
    </citation>
    <scope>NUCLEOTIDE SEQUENCE [LARGE SCALE GENOMIC DNA]</scope>
    <source>
        <strain evidence="1 2">STM7296</strain>
    </source>
</reference>